<dbReference type="InterPro" id="IPR029048">
    <property type="entry name" value="HSP70_C_sf"/>
</dbReference>
<dbReference type="PROSITE" id="PS01036">
    <property type="entry name" value="HSP70_3"/>
    <property type="match status" value="1"/>
</dbReference>
<dbReference type="CDD" id="cd10234">
    <property type="entry name" value="ASKHA_NBD_HSP70_DnaK-like"/>
    <property type="match status" value="1"/>
</dbReference>
<dbReference type="SUPFAM" id="SSF100920">
    <property type="entry name" value="Heat shock protein 70kD (HSP70), peptide-binding domain"/>
    <property type="match status" value="1"/>
</dbReference>
<dbReference type="Pfam" id="PF00012">
    <property type="entry name" value="HSP70"/>
    <property type="match status" value="1"/>
</dbReference>
<evidence type="ECO:0000256" key="10">
    <source>
        <dbReference type="RuleBase" id="RU003322"/>
    </source>
</evidence>
<feature type="modified residue" description="Phosphothreonine; by autocatalysis" evidence="9">
    <location>
        <position position="173"/>
    </location>
</feature>
<dbReference type="Proteomes" id="UP001596109">
    <property type="component" value="Unassembled WGS sequence"/>
</dbReference>
<keyword evidence="14" id="KW-1185">Reference proteome</keyword>
<keyword evidence="4 9" id="KW-0597">Phosphoprotein</keyword>
<organism evidence="13 14">
    <name type="scientific">Sporosarcina soli</name>
    <dbReference type="NCBI Taxonomy" id="334736"/>
    <lineage>
        <taxon>Bacteria</taxon>
        <taxon>Bacillati</taxon>
        <taxon>Bacillota</taxon>
        <taxon>Bacilli</taxon>
        <taxon>Bacillales</taxon>
        <taxon>Caryophanaceae</taxon>
        <taxon>Sporosarcina</taxon>
    </lineage>
</organism>
<evidence type="ECO:0000256" key="6">
    <source>
        <dbReference type="ARBA" id="ARBA00022840"/>
    </source>
</evidence>
<evidence type="ECO:0000256" key="7">
    <source>
        <dbReference type="ARBA" id="ARBA00023016"/>
    </source>
</evidence>
<evidence type="ECO:0000256" key="3">
    <source>
        <dbReference type="ARBA" id="ARBA00014415"/>
    </source>
</evidence>
<evidence type="ECO:0000256" key="1">
    <source>
        <dbReference type="ARBA" id="ARBA00002290"/>
    </source>
</evidence>
<sequence length="607" mass="65895">MSKIIGIDLGTTNSVVAVYEGGEPKVIPNPEGNRTTPSVVAFKNGERQVGEVAKRQSITNPNTIMSVKRHMGSDYKVKAEDKEYTPQEVSAMILQYMKGYAEEYLGEKVTKAVITVPAYFSDAQRQATQDAGKIAGLEVERIINEPTAAALAYGLDKTEEDQIILVYDLGGGTFDVSILELGDGVFQVLSTAGDNQLGGDDFDDVIINYLVDEFRKENGIDLSKDKMAMQRLKDGAEKAKKDLSGVTSAQISLPFITAGEAGPLHLEVTLSRAKFDELTAHLVERSMVPTRQAMKDANLSSSEIDRVILVGGSTRIPAVQEAIQKETGKEPYKGVNPDEVVAMGAAVQGSILSGDVKDVVLLDVTPLSLGIETMGNVFTKLIERNTTIPTSKSQVFSTAADNQPAVDIHVLQGERPMSADNKTLGRFQLTDIPPAPRGVPQIEVTFDIDKNGIVTVKAKDLGTQKEQNITIQSSSGLSDDEIERMVKDAEANAEADKKRKEEADLKNEADQLVFMAEKTLKDLEGKVSEEEVKNVEEAKEELKAAIEAANFDDIRTKKEKLEEIVQQLSMKLYEQAAAESAEGADNTGGSNDDGVVDAEFEEVDDKK</sequence>
<comment type="induction">
    <text evidence="9">By stress conditions e.g. heat shock.</text>
</comment>
<reference evidence="14" key="1">
    <citation type="journal article" date="2019" name="Int. J. Syst. Evol. Microbiol.">
        <title>The Global Catalogue of Microorganisms (GCM) 10K type strain sequencing project: providing services to taxonomists for standard genome sequencing and annotation.</title>
        <authorList>
            <consortium name="The Broad Institute Genomics Platform"/>
            <consortium name="The Broad Institute Genome Sequencing Center for Infectious Disease"/>
            <person name="Wu L."/>
            <person name="Ma J."/>
        </authorList>
    </citation>
    <scope>NUCLEOTIDE SEQUENCE [LARGE SCALE GENOMIC DNA]</scope>
    <source>
        <strain evidence="14">CGMCC 4.1434</strain>
    </source>
</reference>
<dbReference type="NCBIfam" id="NF001413">
    <property type="entry name" value="PRK00290.1"/>
    <property type="match status" value="1"/>
</dbReference>
<evidence type="ECO:0000256" key="5">
    <source>
        <dbReference type="ARBA" id="ARBA00022741"/>
    </source>
</evidence>
<keyword evidence="11" id="KW-0175">Coiled coil</keyword>
<dbReference type="InterPro" id="IPR013126">
    <property type="entry name" value="Hsp_70_fam"/>
</dbReference>
<dbReference type="EMBL" id="JBHSNO010000015">
    <property type="protein sequence ID" value="MFC5591055.1"/>
    <property type="molecule type" value="Genomic_DNA"/>
</dbReference>
<evidence type="ECO:0000256" key="2">
    <source>
        <dbReference type="ARBA" id="ARBA00007381"/>
    </source>
</evidence>
<keyword evidence="8 9" id="KW-0143">Chaperone</keyword>
<evidence type="ECO:0000256" key="12">
    <source>
        <dbReference type="SAM" id="MobiDB-lite"/>
    </source>
</evidence>
<dbReference type="InterPro" id="IPR029047">
    <property type="entry name" value="HSP70_peptide-bd_sf"/>
</dbReference>
<dbReference type="PROSITE" id="PS00297">
    <property type="entry name" value="HSP70_1"/>
    <property type="match status" value="1"/>
</dbReference>
<gene>
    <name evidence="9 13" type="primary">dnaK</name>
    <name evidence="13" type="ORF">ACFPRA_19425</name>
</gene>
<feature type="compositionally biased region" description="Acidic residues" evidence="12">
    <location>
        <begin position="594"/>
        <end position="607"/>
    </location>
</feature>
<protein>
    <recommendedName>
        <fullName evidence="3 9">Chaperone protein DnaK</fullName>
    </recommendedName>
    <alternativeName>
        <fullName evidence="9">HSP70</fullName>
    </alternativeName>
    <alternativeName>
        <fullName evidence="9">Heat shock 70 kDa protein</fullName>
    </alternativeName>
    <alternativeName>
        <fullName evidence="9">Heat shock protein 70</fullName>
    </alternativeName>
</protein>
<evidence type="ECO:0000256" key="9">
    <source>
        <dbReference type="HAMAP-Rule" id="MF_00332"/>
    </source>
</evidence>
<comment type="function">
    <text evidence="1 9">Acts as a chaperone.</text>
</comment>
<dbReference type="NCBIfam" id="TIGR02350">
    <property type="entry name" value="prok_dnaK"/>
    <property type="match status" value="1"/>
</dbReference>
<dbReference type="InterPro" id="IPR012725">
    <property type="entry name" value="Chaperone_DnaK"/>
</dbReference>
<dbReference type="SUPFAM" id="SSF100934">
    <property type="entry name" value="Heat shock protein 70kD (HSP70), C-terminal subdomain"/>
    <property type="match status" value="1"/>
</dbReference>
<evidence type="ECO:0000256" key="8">
    <source>
        <dbReference type="ARBA" id="ARBA00023186"/>
    </source>
</evidence>
<dbReference type="Gene3D" id="2.60.34.10">
    <property type="entry name" value="Substrate Binding Domain Of DNAk, Chain A, domain 1"/>
    <property type="match status" value="1"/>
</dbReference>
<dbReference type="RefSeq" id="WP_381438362.1">
    <property type="nucleotide sequence ID" value="NZ_JBHSNO010000015.1"/>
</dbReference>
<proteinExistence type="evidence at transcript level"/>
<dbReference type="PRINTS" id="PR00301">
    <property type="entry name" value="HEATSHOCK70"/>
</dbReference>
<keyword evidence="5 9" id="KW-0547">Nucleotide-binding</keyword>
<dbReference type="PROSITE" id="PS00329">
    <property type="entry name" value="HSP70_2"/>
    <property type="match status" value="1"/>
</dbReference>
<evidence type="ECO:0000256" key="4">
    <source>
        <dbReference type="ARBA" id="ARBA00022553"/>
    </source>
</evidence>
<dbReference type="Gene3D" id="1.20.1270.10">
    <property type="match status" value="1"/>
</dbReference>
<feature type="region of interest" description="Disordered" evidence="12">
    <location>
        <begin position="576"/>
        <end position="607"/>
    </location>
</feature>
<dbReference type="InterPro" id="IPR043129">
    <property type="entry name" value="ATPase_NBD"/>
</dbReference>
<dbReference type="SUPFAM" id="SSF53067">
    <property type="entry name" value="Actin-like ATPase domain"/>
    <property type="match status" value="2"/>
</dbReference>
<feature type="coiled-coil region" evidence="11">
    <location>
        <begin position="486"/>
        <end position="571"/>
    </location>
</feature>
<comment type="similarity">
    <text evidence="2 9 10">Belongs to the heat shock protein 70 family.</text>
</comment>
<dbReference type="Gene3D" id="3.30.420.40">
    <property type="match status" value="2"/>
</dbReference>
<accession>A0ABW0TNN0</accession>
<evidence type="ECO:0000313" key="13">
    <source>
        <dbReference type="EMBL" id="MFC5591055.1"/>
    </source>
</evidence>
<dbReference type="InterPro" id="IPR018181">
    <property type="entry name" value="Heat_shock_70_CS"/>
</dbReference>
<dbReference type="PANTHER" id="PTHR19375">
    <property type="entry name" value="HEAT SHOCK PROTEIN 70KDA"/>
    <property type="match status" value="1"/>
</dbReference>
<name>A0ABW0TNN0_9BACL</name>
<keyword evidence="7 9" id="KW-0346">Stress response</keyword>
<dbReference type="HAMAP" id="MF_00332">
    <property type="entry name" value="DnaK"/>
    <property type="match status" value="1"/>
</dbReference>
<dbReference type="Gene3D" id="3.90.640.10">
    <property type="entry name" value="Actin, Chain A, domain 4"/>
    <property type="match status" value="1"/>
</dbReference>
<evidence type="ECO:0000313" key="14">
    <source>
        <dbReference type="Proteomes" id="UP001596109"/>
    </source>
</evidence>
<comment type="caution">
    <text evidence="13">The sequence shown here is derived from an EMBL/GenBank/DDBJ whole genome shotgun (WGS) entry which is preliminary data.</text>
</comment>
<evidence type="ECO:0000256" key="11">
    <source>
        <dbReference type="SAM" id="Coils"/>
    </source>
</evidence>
<keyword evidence="6 9" id="KW-0067">ATP-binding</keyword>